<dbReference type="Gramene" id="PNT74058">
    <property type="protein sequence ID" value="PNT74058"/>
    <property type="gene ID" value="BRADI_1g07195v3"/>
</dbReference>
<evidence type="ECO:0000256" key="1">
    <source>
        <dbReference type="SAM" id="MobiDB-lite"/>
    </source>
</evidence>
<gene>
    <name evidence="2" type="ORF">BRADI_1g07195v3</name>
</gene>
<feature type="region of interest" description="Disordered" evidence="1">
    <location>
        <begin position="1"/>
        <end position="103"/>
    </location>
</feature>
<protein>
    <submittedName>
        <fullName evidence="2 3">Uncharacterized protein</fullName>
    </submittedName>
</protein>
<evidence type="ECO:0000313" key="4">
    <source>
        <dbReference type="Proteomes" id="UP000008810"/>
    </source>
</evidence>
<reference evidence="2" key="2">
    <citation type="submission" date="2017-06" db="EMBL/GenBank/DDBJ databases">
        <title>WGS assembly of Brachypodium distachyon.</title>
        <authorList>
            <consortium name="The International Brachypodium Initiative"/>
            <person name="Lucas S."/>
            <person name="Harmon-Smith M."/>
            <person name="Lail K."/>
            <person name="Tice H."/>
            <person name="Grimwood J."/>
            <person name="Bruce D."/>
            <person name="Barry K."/>
            <person name="Shu S."/>
            <person name="Lindquist E."/>
            <person name="Wang M."/>
            <person name="Pitluck S."/>
            <person name="Vogel J.P."/>
            <person name="Garvin D.F."/>
            <person name="Mockler T.C."/>
            <person name="Schmutz J."/>
            <person name="Rokhsar D."/>
            <person name="Bevan M.W."/>
        </authorList>
    </citation>
    <scope>NUCLEOTIDE SEQUENCE</scope>
    <source>
        <strain evidence="2">Bd21</strain>
    </source>
</reference>
<dbReference type="AlphaFoldDB" id="A0A2K2DIG4"/>
<reference evidence="3" key="3">
    <citation type="submission" date="2018-08" db="UniProtKB">
        <authorList>
            <consortium name="EnsemblPlants"/>
        </authorList>
    </citation>
    <scope>IDENTIFICATION</scope>
    <source>
        <strain evidence="3">cv. Bd21</strain>
    </source>
</reference>
<evidence type="ECO:0000313" key="2">
    <source>
        <dbReference type="EMBL" id="PNT74058.1"/>
    </source>
</evidence>
<evidence type="ECO:0000313" key="3">
    <source>
        <dbReference type="EnsemblPlants" id="PNT74058"/>
    </source>
</evidence>
<dbReference type="EMBL" id="CM000880">
    <property type="protein sequence ID" value="PNT74058.1"/>
    <property type="molecule type" value="Genomic_DNA"/>
</dbReference>
<organism evidence="2">
    <name type="scientific">Brachypodium distachyon</name>
    <name type="common">Purple false brome</name>
    <name type="synonym">Trachynia distachya</name>
    <dbReference type="NCBI Taxonomy" id="15368"/>
    <lineage>
        <taxon>Eukaryota</taxon>
        <taxon>Viridiplantae</taxon>
        <taxon>Streptophyta</taxon>
        <taxon>Embryophyta</taxon>
        <taxon>Tracheophyta</taxon>
        <taxon>Spermatophyta</taxon>
        <taxon>Magnoliopsida</taxon>
        <taxon>Liliopsida</taxon>
        <taxon>Poales</taxon>
        <taxon>Poaceae</taxon>
        <taxon>BOP clade</taxon>
        <taxon>Pooideae</taxon>
        <taxon>Stipodae</taxon>
        <taxon>Brachypodieae</taxon>
        <taxon>Brachypodium</taxon>
    </lineage>
</organism>
<dbReference type="EMBL" id="CM000880">
    <property type="protein sequence ID" value="PNT74060.1"/>
    <property type="molecule type" value="Genomic_DNA"/>
</dbReference>
<sequence>MDGLRNLLPPLPPPMALLKSSAVSNTRLDEEDNYTPGYSPARSVDIPASQPDPSEDIRDNDPDPNDDIPAPVECLLHVQMPGKPIGDRTRNPDQRACGRCISI</sequence>
<accession>A0A2K2DIG4</accession>
<dbReference type="EnsemblPlants" id="PNT74060">
    <property type="protein sequence ID" value="PNT74060"/>
    <property type="gene ID" value="BRADI_1g07195v3"/>
</dbReference>
<keyword evidence="4" id="KW-1185">Reference proteome</keyword>
<proteinExistence type="predicted"/>
<dbReference type="Gramene" id="PNT74059">
    <property type="protein sequence ID" value="PNT74059"/>
    <property type="gene ID" value="BRADI_1g07195v3"/>
</dbReference>
<reference evidence="2 3" key="1">
    <citation type="journal article" date="2010" name="Nature">
        <title>Genome sequencing and analysis of the model grass Brachypodium distachyon.</title>
        <authorList>
            <consortium name="International Brachypodium Initiative"/>
        </authorList>
    </citation>
    <scope>NUCLEOTIDE SEQUENCE [LARGE SCALE GENOMIC DNA]</scope>
    <source>
        <strain evidence="2 3">Bd21</strain>
    </source>
</reference>
<dbReference type="EnsemblPlants" id="PNT74059">
    <property type="protein sequence ID" value="PNT74059"/>
    <property type="gene ID" value="BRADI_1g07195v3"/>
</dbReference>
<name>A0A2K2DIG4_BRADI</name>
<dbReference type="Proteomes" id="UP000008810">
    <property type="component" value="Chromosome 1"/>
</dbReference>
<dbReference type="Gramene" id="PNT74060">
    <property type="protein sequence ID" value="PNT74060"/>
    <property type="gene ID" value="BRADI_1g07195v3"/>
</dbReference>
<dbReference type="InParanoid" id="A0A2K2DIG4"/>
<dbReference type="EnsemblPlants" id="PNT74058">
    <property type="protein sequence ID" value="PNT74058"/>
    <property type="gene ID" value="BRADI_1g07195v3"/>
</dbReference>
<dbReference type="EMBL" id="CM000880">
    <property type="protein sequence ID" value="PNT74059.1"/>
    <property type="molecule type" value="Genomic_DNA"/>
</dbReference>